<evidence type="ECO:0000313" key="2">
    <source>
        <dbReference type="Proteomes" id="UP000191672"/>
    </source>
</evidence>
<comment type="caution">
    <text evidence="1">The sequence shown here is derived from an EMBL/GenBank/DDBJ whole genome shotgun (WGS) entry which is preliminary data.</text>
</comment>
<organism evidence="1 2">
    <name type="scientific">Penicillium antarcticum</name>
    <dbReference type="NCBI Taxonomy" id="416450"/>
    <lineage>
        <taxon>Eukaryota</taxon>
        <taxon>Fungi</taxon>
        <taxon>Dikarya</taxon>
        <taxon>Ascomycota</taxon>
        <taxon>Pezizomycotina</taxon>
        <taxon>Eurotiomycetes</taxon>
        <taxon>Eurotiomycetidae</taxon>
        <taxon>Eurotiales</taxon>
        <taxon>Aspergillaceae</taxon>
        <taxon>Penicillium</taxon>
    </lineage>
</organism>
<dbReference type="Proteomes" id="UP000191672">
    <property type="component" value="Unassembled WGS sequence"/>
</dbReference>
<reference evidence="2" key="1">
    <citation type="journal article" date="2017" name="Nat. Microbiol.">
        <title>Global analysis of biosynthetic gene clusters reveals vast potential of secondary metabolite production in Penicillium species.</title>
        <authorList>
            <person name="Nielsen J.C."/>
            <person name="Grijseels S."/>
            <person name="Prigent S."/>
            <person name="Ji B."/>
            <person name="Dainat J."/>
            <person name="Nielsen K.F."/>
            <person name="Frisvad J.C."/>
            <person name="Workman M."/>
            <person name="Nielsen J."/>
        </authorList>
    </citation>
    <scope>NUCLEOTIDE SEQUENCE [LARGE SCALE GENOMIC DNA]</scope>
    <source>
        <strain evidence="2">IBT 31811</strain>
    </source>
</reference>
<sequence length="52" mass="5614">MSSPIINHVDYVNANNIQTQDTDPGYYKPGPIAKLSDVSNNGISTVDFVMAT</sequence>
<name>A0A1V6QFZ4_9EURO</name>
<proteinExistence type="predicted"/>
<dbReference type="EMBL" id="MDYN01000004">
    <property type="protein sequence ID" value="OQD88140.1"/>
    <property type="molecule type" value="Genomic_DNA"/>
</dbReference>
<dbReference type="AlphaFoldDB" id="A0A1V6QFZ4"/>
<evidence type="ECO:0000313" key="1">
    <source>
        <dbReference type="EMBL" id="OQD88140.1"/>
    </source>
</evidence>
<protein>
    <submittedName>
        <fullName evidence="1">Uncharacterized protein</fullName>
    </submittedName>
</protein>
<accession>A0A1V6QFZ4</accession>
<gene>
    <name evidence="1" type="ORF">PENANT_c004G04894</name>
</gene>
<keyword evidence="2" id="KW-1185">Reference proteome</keyword>